<comment type="caution">
    <text evidence="1">The sequence shown here is derived from an EMBL/GenBank/DDBJ whole genome shotgun (WGS) entry which is preliminary data.</text>
</comment>
<name>X0WYW4_9ZZZZ</name>
<evidence type="ECO:0000313" key="1">
    <source>
        <dbReference type="EMBL" id="GAG36134.1"/>
    </source>
</evidence>
<proteinExistence type="predicted"/>
<gene>
    <name evidence="1" type="ORF">S01H1_68952</name>
</gene>
<accession>X0WYW4</accession>
<reference evidence="1" key="1">
    <citation type="journal article" date="2014" name="Front. Microbiol.">
        <title>High frequency of phylogenetically diverse reductive dehalogenase-homologous genes in deep subseafloor sedimentary metagenomes.</title>
        <authorList>
            <person name="Kawai M."/>
            <person name="Futagami T."/>
            <person name="Toyoda A."/>
            <person name="Takaki Y."/>
            <person name="Nishi S."/>
            <person name="Hori S."/>
            <person name="Arai W."/>
            <person name="Tsubouchi T."/>
            <person name="Morono Y."/>
            <person name="Uchiyama I."/>
            <person name="Ito T."/>
            <person name="Fujiyama A."/>
            <person name="Inagaki F."/>
            <person name="Takami H."/>
        </authorList>
    </citation>
    <scope>NUCLEOTIDE SEQUENCE</scope>
    <source>
        <strain evidence="1">Expedition CK06-06</strain>
    </source>
</reference>
<protein>
    <submittedName>
        <fullName evidence="1">Uncharacterized protein</fullName>
    </submittedName>
</protein>
<organism evidence="1">
    <name type="scientific">marine sediment metagenome</name>
    <dbReference type="NCBI Taxonomy" id="412755"/>
    <lineage>
        <taxon>unclassified sequences</taxon>
        <taxon>metagenomes</taxon>
        <taxon>ecological metagenomes</taxon>
    </lineage>
</organism>
<dbReference type="EMBL" id="BARS01045749">
    <property type="protein sequence ID" value="GAG36134.1"/>
    <property type="molecule type" value="Genomic_DNA"/>
</dbReference>
<sequence>MENYGEKIQFPYHGSAECPLCNRYHCGQGGKDCPIMAKTGDAHCRNTPFVEYGDVSDDVEKVTGKILDTHQAMIDWMQSLYDECEVEEERTYSIGDKFKDEDDNCYYVLSAIDGNKCKMICLAENSFGKGCYYGEGGVPKNTNNITQEEFEKICSCGTFTPVTLTITENKTGK</sequence>
<dbReference type="AlphaFoldDB" id="X0WYW4"/>